<dbReference type="EMBL" id="GGEC01089997">
    <property type="protein sequence ID" value="MBX70481.1"/>
    <property type="molecule type" value="Transcribed_RNA"/>
</dbReference>
<organism evidence="1">
    <name type="scientific">Rhizophora mucronata</name>
    <name type="common">Asiatic mangrove</name>
    <dbReference type="NCBI Taxonomy" id="61149"/>
    <lineage>
        <taxon>Eukaryota</taxon>
        <taxon>Viridiplantae</taxon>
        <taxon>Streptophyta</taxon>
        <taxon>Embryophyta</taxon>
        <taxon>Tracheophyta</taxon>
        <taxon>Spermatophyta</taxon>
        <taxon>Magnoliopsida</taxon>
        <taxon>eudicotyledons</taxon>
        <taxon>Gunneridae</taxon>
        <taxon>Pentapetalae</taxon>
        <taxon>rosids</taxon>
        <taxon>fabids</taxon>
        <taxon>Malpighiales</taxon>
        <taxon>Rhizophoraceae</taxon>
        <taxon>Rhizophora</taxon>
    </lineage>
</organism>
<protein>
    <submittedName>
        <fullName evidence="1">Uncharacterized protein</fullName>
    </submittedName>
</protein>
<proteinExistence type="predicted"/>
<reference evidence="1" key="1">
    <citation type="submission" date="2018-02" db="EMBL/GenBank/DDBJ databases">
        <title>Rhizophora mucronata_Transcriptome.</title>
        <authorList>
            <person name="Meera S.P."/>
            <person name="Sreeshan A."/>
            <person name="Augustine A."/>
        </authorList>
    </citation>
    <scope>NUCLEOTIDE SEQUENCE</scope>
    <source>
        <tissue evidence="1">Leaf</tissue>
    </source>
</reference>
<sequence>MVHPVTSHLWVSLI</sequence>
<evidence type="ECO:0000313" key="1">
    <source>
        <dbReference type="EMBL" id="MBX70481.1"/>
    </source>
</evidence>
<name>A0A2P2QUC8_RHIMU</name>
<accession>A0A2P2QUC8</accession>